<protein>
    <submittedName>
        <fullName evidence="2">Uncharacterized protein</fullName>
    </submittedName>
</protein>
<comment type="caution">
    <text evidence="2">The sequence shown here is derived from an EMBL/GenBank/DDBJ whole genome shotgun (WGS) entry which is preliminary data.</text>
</comment>
<feature type="compositionally biased region" description="Basic and acidic residues" evidence="1">
    <location>
        <begin position="134"/>
        <end position="144"/>
    </location>
</feature>
<dbReference type="EMBL" id="MU629482">
    <property type="protein sequence ID" value="KAJ1256741.1"/>
    <property type="molecule type" value="Genomic_DNA"/>
</dbReference>
<evidence type="ECO:0000313" key="2">
    <source>
        <dbReference type="EMBL" id="KAJ1256741.1"/>
    </source>
</evidence>
<keyword evidence="3" id="KW-1185">Reference proteome</keyword>
<dbReference type="AlphaFoldDB" id="A0A9W7XDV5"/>
<feature type="region of interest" description="Disordered" evidence="1">
    <location>
        <begin position="104"/>
        <end position="171"/>
    </location>
</feature>
<sequence length="219" mass="23619">MAPKPPKLRAQSPPTFPFLLPHRPPRAAPPPRFYHICYRIRISPMRFATPPSRRPCSYWIPPPVHRVRRFGDGHFYIDSIGPPTAVQSRGWSNTALRVHLPHSEAQGPVPLNRSQDTQSLNPQSSPPMRLPAAVEREASVRPRSTEQASRPARAASVCPAGQGGGPASRRPPAGCSPVPLCACGAACCAAVPSWHQTARQQPAACLLSCSREAAAQATS</sequence>
<name>A0A9W7XDV5_9POAL</name>
<accession>A0A9W7XDV5</accession>
<evidence type="ECO:0000313" key="3">
    <source>
        <dbReference type="Proteomes" id="UP001164776"/>
    </source>
</evidence>
<feature type="compositionally biased region" description="Polar residues" evidence="1">
    <location>
        <begin position="112"/>
        <end position="123"/>
    </location>
</feature>
<evidence type="ECO:0000256" key="1">
    <source>
        <dbReference type="SAM" id="MobiDB-lite"/>
    </source>
</evidence>
<gene>
    <name evidence="2" type="ORF">BS78_K319200</name>
</gene>
<dbReference type="Proteomes" id="UP001164776">
    <property type="component" value="Unassembled WGS sequence"/>
</dbReference>
<organism evidence="2 3">
    <name type="scientific">Paspalum vaginatum</name>
    <name type="common">seashore paspalum</name>
    <dbReference type="NCBI Taxonomy" id="158149"/>
    <lineage>
        <taxon>Eukaryota</taxon>
        <taxon>Viridiplantae</taxon>
        <taxon>Streptophyta</taxon>
        <taxon>Embryophyta</taxon>
        <taxon>Tracheophyta</taxon>
        <taxon>Spermatophyta</taxon>
        <taxon>Magnoliopsida</taxon>
        <taxon>Liliopsida</taxon>
        <taxon>Poales</taxon>
        <taxon>Poaceae</taxon>
        <taxon>PACMAD clade</taxon>
        <taxon>Panicoideae</taxon>
        <taxon>Andropogonodae</taxon>
        <taxon>Paspaleae</taxon>
        <taxon>Paspalinae</taxon>
        <taxon>Paspalum</taxon>
    </lineage>
</organism>
<feature type="region of interest" description="Disordered" evidence="1">
    <location>
        <begin position="1"/>
        <end position="23"/>
    </location>
</feature>
<proteinExistence type="predicted"/>
<reference evidence="2 3" key="1">
    <citation type="submission" date="2022-10" db="EMBL/GenBank/DDBJ databases">
        <title>WGS assembly of Paspalum vaginatum 540-79.</title>
        <authorList>
            <person name="Sun G."/>
            <person name="Wase N."/>
            <person name="Shu S."/>
            <person name="Jenkins J."/>
            <person name="Zhou B."/>
            <person name="Torres-Rodriguez J."/>
            <person name="Chen C."/>
            <person name="Sandor L."/>
            <person name="Plott C."/>
            <person name="Yoshinga Y."/>
            <person name="Daum C."/>
            <person name="Qi P."/>
            <person name="Barry K."/>
            <person name="Lipzen A."/>
            <person name="Berry L."/>
            <person name="Pedersen C."/>
            <person name="Gottilla T."/>
            <person name="Foltz A."/>
            <person name="Yu H."/>
            <person name="O'Malley R."/>
            <person name="Zhang C."/>
            <person name="Devos K."/>
            <person name="Sigmon B."/>
            <person name="Yu B."/>
            <person name="Obata T."/>
            <person name="Schmutz J."/>
            <person name="Schnable J."/>
        </authorList>
    </citation>
    <scope>NUCLEOTIDE SEQUENCE [LARGE SCALE GENOMIC DNA]</scope>
    <source>
        <strain evidence="3">cv. 540-79</strain>
    </source>
</reference>